<evidence type="ECO:0000259" key="9">
    <source>
        <dbReference type="SMART" id="SM00848"/>
    </source>
</evidence>
<dbReference type="Proteomes" id="UP001168821">
    <property type="component" value="Unassembled WGS sequence"/>
</dbReference>
<dbReference type="InterPro" id="IPR039417">
    <property type="entry name" value="Peptidase_C1A_papain-like"/>
</dbReference>
<protein>
    <recommendedName>
        <fullName evidence="12">Cathepsin L</fullName>
    </recommendedName>
</protein>
<dbReference type="PRINTS" id="PR00705">
    <property type="entry name" value="PAPAIN"/>
</dbReference>
<keyword evidence="7" id="KW-0732">Signal</keyword>
<reference evidence="10" key="1">
    <citation type="journal article" date="2023" name="G3 (Bethesda)">
        <title>Whole genome assemblies of Zophobas morio and Tenebrio molitor.</title>
        <authorList>
            <person name="Kaur S."/>
            <person name="Stinson S.A."/>
            <person name="diCenzo G.C."/>
        </authorList>
    </citation>
    <scope>NUCLEOTIDE SEQUENCE</scope>
    <source>
        <strain evidence="10">QUZm001</strain>
    </source>
</reference>
<dbReference type="InterPro" id="IPR013128">
    <property type="entry name" value="Peptidase_C1A"/>
</dbReference>
<dbReference type="EMBL" id="JALNTZ010000006">
    <property type="protein sequence ID" value="KAJ3648346.1"/>
    <property type="molecule type" value="Genomic_DNA"/>
</dbReference>
<feature type="domain" description="Peptidase C1A papain C-terminal" evidence="8">
    <location>
        <begin position="121"/>
        <end position="335"/>
    </location>
</feature>
<keyword evidence="6" id="KW-1015">Disulfide bond</keyword>
<evidence type="ECO:0000259" key="8">
    <source>
        <dbReference type="SMART" id="SM00645"/>
    </source>
</evidence>
<dbReference type="InterPro" id="IPR038765">
    <property type="entry name" value="Papain-like_cys_pep_sf"/>
</dbReference>
<keyword evidence="2" id="KW-0645">Protease</keyword>
<evidence type="ECO:0000256" key="6">
    <source>
        <dbReference type="ARBA" id="ARBA00023157"/>
    </source>
</evidence>
<dbReference type="CDD" id="cd02248">
    <property type="entry name" value="Peptidase_C1A"/>
    <property type="match status" value="1"/>
</dbReference>
<evidence type="ECO:0000256" key="5">
    <source>
        <dbReference type="ARBA" id="ARBA00023145"/>
    </source>
</evidence>
<dbReference type="FunFam" id="3.90.70.10:FF:000006">
    <property type="entry name" value="Cathepsin S"/>
    <property type="match status" value="1"/>
</dbReference>
<dbReference type="PROSITE" id="PS00640">
    <property type="entry name" value="THIOL_PROTEASE_ASN"/>
    <property type="match status" value="1"/>
</dbReference>
<keyword evidence="11" id="KW-1185">Reference proteome</keyword>
<feature type="chain" id="PRO_5041316971" description="Cathepsin L" evidence="7">
    <location>
        <begin position="17"/>
        <end position="336"/>
    </location>
</feature>
<evidence type="ECO:0000256" key="4">
    <source>
        <dbReference type="ARBA" id="ARBA00022807"/>
    </source>
</evidence>
<evidence type="ECO:0000256" key="3">
    <source>
        <dbReference type="ARBA" id="ARBA00022801"/>
    </source>
</evidence>
<feature type="domain" description="Cathepsin propeptide inhibitor" evidence="9">
    <location>
        <begin position="27"/>
        <end position="87"/>
    </location>
</feature>
<comment type="similarity">
    <text evidence="1">Belongs to the peptidase C1 family.</text>
</comment>
<keyword evidence="5" id="KW-0865">Zymogen</keyword>
<dbReference type="Pfam" id="PF08246">
    <property type="entry name" value="Inhibitor_I29"/>
    <property type="match status" value="1"/>
</dbReference>
<dbReference type="SUPFAM" id="SSF54001">
    <property type="entry name" value="Cysteine proteinases"/>
    <property type="match status" value="1"/>
</dbReference>
<evidence type="ECO:0000313" key="11">
    <source>
        <dbReference type="Proteomes" id="UP001168821"/>
    </source>
</evidence>
<gene>
    <name evidence="10" type="ORF">Zmor_020156</name>
</gene>
<dbReference type="InterPro" id="IPR013201">
    <property type="entry name" value="Prot_inhib_I29"/>
</dbReference>
<dbReference type="Pfam" id="PF00112">
    <property type="entry name" value="Peptidase_C1"/>
    <property type="match status" value="1"/>
</dbReference>
<dbReference type="Gene3D" id="3.90.70.10">
    <property type="entry name" value="Cysteine proteinases"/>
    <property type="match status" value="1"/>
</dbReference>
<dbReference type="AlphaFoldDB" id="A0AA38I2R5"/>
<dbReference type="InterPro" id="IPR000668">
    <property type="entry name" value="Peptidase_C1A_C"/>
</dbReference>
<evidence type="ECO:0000256" key="7">
    <source>
        <dbReference type="SAM" id="SignalP"/>
    </source>
</evidence>
<name>A0AA38I2R5_9CUCU</name>
<comment type="caution">
    <text evidence="10">The sequence shown here is derived from an EMBL/GenBank/DDBJ whole genome shotgun (WGS) entry which is preliminary data.</text>
</comment>
<evidence type="ECO:0000256" key="2">
    <source>
        <dbReference type="ARBA" id="ARBA00022670"/>
    </source>
</evidence>
<dbReference type="InterPro" id="IPR000169">
    <property type="entry name" value="Pept_cys_AS"/>
</dbReference>
<keyword evidence="3" id="KW-0378">Hydrolase</keyword>
<dbReference type="SMART" id="SM00848">
    <property type="entry name" value="Inhibitor_I29"/>
    <property type="match status" value="1"/>
</dbReference>
<dbReference type="PANTHER" id="PTHR12411">
    <property type="entry name" value="CYSTEINE PROTEASE FAMILY C1-RELATED"/>
    <property type="match status" value="1"/>
</dbReference>
<organism evidence="10 11">
    <name type="scientific">Zophobas morio</name>
    <dbReference type="NCBI Taxonomy" id="2755281"/>
    <lineage>
        <taxon>Eukaryota</taxon>
        <taxon>Metazoa</taxon>
        <taxon>Ecdysozoa</taxon>
        <taxon>Arthropoda</taxon>
        <taxon>Hexapoda</taxon>
        <taxon>Insecta</taxon>
        <taxon>Pterygota</taxon>
        <taxon>Neoptera</taxon>
        <taxon>Endopterygota</taxon>
        <taxon>Coleoptera</taxon>
        <taxon>Polyphaga</taxon>
        <taxon>Cucujiformia</taxon>
        <taxon>Tenebrionidae</taxon>
        <taxon>Zophobas</taxon>
    </lineage>
</organism>
<evidence type="ECO:0008006" key="12">
    <source>
        <dbReference type="Google" id="ProtNLM"/>
    </source>
</evidence>
<sequence length="336" mass="36833">MKVLLLVALAIYGTSAALTSEQVEAKWESFKTSFSKSYINAREEAFRKQIFQKNVQHFEEHNAKFEQGLVTYTLGVNEFADMTKEEMKPYTHGLKKPDVLPKPLYEIKSRKDLGMDENVQIPASLDWRDQGIVTPVKNQGGCGSCWAFSSTGAIESQERLAYGANLDISVSEQQLVDCVQAAAGCDGGWMTDAFTYVAQNGGIDSEGAYPYEAANGNCRYRDDQVAARLTGYAYLTGPDENMLADMVANSGPVSVAFDADGDFGYYSGGVYYNPDCDPNKFTHAVLIVGYGNEDGQDYWLVKNSWGDGWGLGGFVKMARNRNNNCGIASMASVPVL</sequence>
<proteinExistence type="inferred from homology"/>
<dbReference type="GO" id="GO:0008234">
    <property type="term" value="F:cysteine-type peptidase activity"/>
    <property type="evidence" value="ECO:0007669"/>
    <property type="project" value="UniProtKB-KW"/>
</dbReference>
<dbReference type="PROSITE" id="PS00139">
    <property type="entry name" value="THIOL_PROTEASE_CYS"/>
    <property type="match status" value="1"/>
</dbReference>
<dbReference type="SMART" id="SM00645">
    <property type="entry name" value="Pept_C1"/>
    <property type="match status" value="1"/>
</dbReference>
<dbReference type="GO" id="GO:0006508">
    <property type="term" value="P:proteolysis"/>
    <property type="evidence" value="ECO:0007669"/>
    <property type="project" value="UniProtKB-KW"/>
</dbReference>
<evidence type="ECO:0000313" key="10">
    <source>
        <dbReference type="EMBL" id="KAJ3648346.1"/>
    </source>
</evidence>
<evidence type="ECO:0000256" key="1">
    <source>
        <dbReference type="ARBA" id="ARBA00008455"/>
    </source>
</evidence>
<feature type="signal peptide" evidence="7">
    <location>
        <begin position="1"/>
        <end position="16"/>
    </location>
</feature>
<accession>A0AA38I2R5</accession>
<dbReference type="InterPro" id="IPR025661">
    <property type="entry name" value="Pept_asp_AS"/>
</dbReference>
<keyword evidence="4" id="KW-0788">Thiol protease</keyword>